<sequence>MIGVVWDEVARSRRDRERLLDGPRPYGDDEGESGRPSTANRVEAGASESFREANGFRRGTTGP</sequence>
<accession>A0A7U3WB00</accession>
<evidence type="ECO:0000313" key="3">
    <source>
        <dbReference type="Proteomes" id="UP000595001"/>
    </source>
</evidence>
<name>A0A7U3WB00_9EURY</name>
<dbReference type="EMBL" id="CP065856">
    <property type="protein sequence ID" value="QPV64795.1"/>
    <property type="molecule type" value="Genomic_DNA"/>
</dbReference>
<evidence type="ECO:0000313" key="2">
    <source>
        <dbReference type="EMBL" id="QPV64795.1"/>
    </source>
</evidence>
<evidence type="ECO:0000256" key="1">
    <source>
        <dbReference type="SAM" id="MobiDB-lite"/>
    </source>
</evidence>
<organism evidence="2 3">
    <name type="scientific">Halosimplex litoreum</name>
    <dbReference type="NCBI Taxonomy" id="1198301"/>
    <lineage>
        <taxon>Archaea</taxon>
        <taxon>Methanobacteriati</taxon>
        <taxon>Methanobacteriota</taxon>
        <taxon>Stenosarchaea group</taxon>
        <taxon>Halobacteria</taxon>
        <taxon>Halobacteriales</taxon>
        <taxon>Haloarculaceae</taxon>
        <taxon>Halosimplex</taxon>
    </lineage>
</organism>
<gene>
    <name evidence="2" type="ORF">I7X12_09400</name>
</gene>
<dbReference type="RefSeq" id="WP_198063555.1">
    <property type="nucleotide sequence ID" value="NZ_CP065856.1"/>
</dbReference>
<keyword evidence="3" id="KW-1185">Reference proteome</keyword>
<proteinExistence type="predicted"/>
<reference evidence="2 3" key="1">
    <citation type="submission" date="2020-12" db="EMBL/GenBank/DDBJ databases">
        <title>Halosimplex halophilum sp. nov. and Halosimplex salinum sp. nov., two new members of the genus Halosimplex.</title>
        <authorList>
            <person name="Cui H.L."/>
        </authorList>
    </citation>
    <scope>NUCLEOTIDE SEQUENCE [LARGE SCALE GENOMIC DNA]</scope>
    <source>
        <strain evidence="2 3">YGH94</strain>
    </source>
</reference>
<dbReference type="GeneID" id="60588707"/>
<dbReference type="KEGG" id="hlt:I7X12_09400"/>
<dbReference type="AlphaFoldDB" id="A0A7U3WB00"/>
<dbReference type="Proteomes" id="UP000595001">
    <property type="component" value="Chromosome"/>
</dbReference>
<protein>
    <submittedName>
        <fullName evidence="2">Uncharacterized protein</fullName>
    </submittedName>
</protein>
<feature type="region of interest" description="Disordered" evidence="1">
    <location>
        <begin position="15"/>
        <end position="63"/>
    </location>
</feature>